<dbReference type="EMBL" id="MPKA01000113">
    <property type="protein sequence ID" value="OLU44376.1"/>
    <property type="molecule type" value="Genomic_DNA"/>
</dbReference>
<evidence type="ECO:0000313" key="1">
    <source>
        <dbReference type="EMBL" id="OLU44376.1"/>
    </source>
</evidence>
<name>A0A1U7NK50_9FIRM</name>
<organism evidence="1 2">
    <name type="scientific">Dubosiella newyorkensis</name>
    <dbReference type="NCBI Taxonomy" id="1862672"/>
    <lineage>
        <taxon>Bacteria</taxon>
        <taxon>Bacillati</taxon>
        <taxon>Bacillota</taxon>
        <taxon>Erysipelotrichia</taxon>
        <taxon>Erysipelotrichales</taxon>
        <taxon>Erysipelotrichaceae</taxon>
        <taxon>Dubosiella</taxon>
    </lineage>
</organism>
<gene>
    <name evidence="1" type="ORF">BO225_10860</name>
</gene>
<dbReference type="STRING" id="1862672.BO225_10860"/>
<dbReference type="AlphaFoldDB" id="A0A1U7NK50"/>
<comment type="caution">
    <text evidence="1">The sequence shown here is derived from an EMBL/GenBank/DDBJ whole genome shotgun (WGS) entry which is preliminary data.</text>
</comment>
<proteinExistence type="predicted"/>
<reference evidence="1 2" key="1">
    <citation type="submission" date="2016-11" db="EMBL/GenBank/DDBJ databases">
        <title>Description of two novel members of the family Erysipelotrichaceae: Ileibacterium lipovorans gen. nov., sp. nov. and Dubosiella newyorkensis, gen. nov., sp. nov.</title>
        <authorList>
            <person name="Cox L.M."/>
            <person name="Sohn J."/>
            <person name="Tyrrell K.L."/>
            <person name="Citron D.M."/>
            <person name="Lawson P.A."/>
            <person name="Patel N.B."/>
            <person name="Iizumi T."/>
            <person name="Perez-Perez G.I."/>
            <person name="Goldstein E.J."/>
            <person name="Blaser M.J."/>
        </authorList>
    </citation>
    <scope>NUCLEOTIDE SEQUENCE [LARGE SCALE GENOMIC DNA]</scope>
    <source>
        <strain evidence="1 2">NYU-BL-A4</strain>
    </source>
</reference>
<dbReference type="Proteomes" id="UP000186705">
    <property type="component" value="Unassembled WGS sequence"/>
</dbReference>
<sequence length="102" mass="11972">MSTQSKTSKPSEMKLIFQSLVTSKRLMNFGFGSFNNRSMTDCSTIKEALYETYLALLKAIWLPHKNLSSHFSRTLFYRGWKHHHSTTADHKTFRLKIENKEK</sequence>
<accession>A0A1U7NK50</accession>
<protein>
    <submittedName>
        <fullName evidence="1">Uncharacterized protein</fullName>
    </submittedName>
</protein>
<keyword evidence="2" id="KW-1185">Reference proteome</keyword>
<evidence type="ECO:0000313" key="2">
    <source>
        <dbReference type="Proteomes" id="UP000186705"/>
    </source>
</evidence>